<gene>
    <name evidence="1" type="ordered locus">EBL_c20440</name>
</gene>
<protein>
    <submittedName>
        <fullName evidence="1">Uncharacterized protein</fullName>
    </submittedName>
</protein>
<keyword evidence="2" id="KW-1185">Reference proteome</keyword>
<dbReference type="AlphaFoldDB" id="I2B9D1"/>
<proteinExistence type="predicted"/>
<reference evidence="1 2" key="1">
    <citation type="journal article" date="2012" name="J. Bacteriol.">
        <title>Complete genome sequence of the B12-producing Shimwellia blattae strain DSM 4481, isolated from a cockroach.</title>
        <authorList>
            <person name="Brzuszkiewicz E."/>
            <person name="Waschkowitz T."/>
            <person name="Wiezer A."/>
            <person name="Daniel R."/>
        </authorList>
    </citation>
    <scope>NUCLEOTIDE SEQUENCE [LARGE SCALE GENOMIC DNA]</scope>
    <source>
        <strain evidence="2">ATCC 29907 / DSM 4481 / JCM 1650 / NBRC 105725 / CDC 9005-74</strain>
    </source>
</reference>
<accession>I2B9D1</accession>
<dbReference type="KEGG" id="ebt:EBL_c20440"/>
<accession>K6VZN1</accession>
<evidence type="ECO:0000313" key="2">
    <source>
        <dbReference type="Proteomes" id="UP000001955"/>
    </source>
</evidence>
<organism evidence="1 2">
    <name type="scientific">Shimwellia blattae (strain ATCC 29907 / DSM 4481 / JCM 1650 / NBRC 105725 / CDC 9005-74)</name>
    <name type="common">Escherichia blattae</name>
    <dbReference type="NCBI Taxonomy" id="630626"/>
    <lineage>
        <taxon>Bacteria</taxon>
        <taxon>Pseudomonadati</taxon>
        <taxon>Pseudomonadota</taxon>
        <taxon>Gammaproteobacteria</taxon>
        <taxon>Enterobacterales</taxon>
        <taxon>Enterobacteriaceae</taxon>
        <taxon>Shimwellia</taxon>
    </lineage>
</organism>
<dbReference type="Proteomes" id="UP000001955">
    <property type="component" value="Chromosome"/>
</dbReference>
<dbReference type="EMBL" id="CP001560">
    <property type="protein sequence ID" value="AFJ47135.1"/>
    <property type="molecule type" value="Genomic_DNA"/>
</dbReference>
<dbReference type="OrthoDB" id="1042522at2"/>
<dbReference type="HOGENOM" id="CLU_2755646_0_0_6"/>
<dbReference type="RefSeq" id="WP_002440844.1">
    <property type="nucleotide sequence ID" value="NC_017910.1"/>
</dbReference>
<sequence length="70" mass="7911">MNIKQALRVATRESKSIRRALVDKLEDMQTLPVMPKNDSGITEYCLAKAEQLKAQALEKKIISAHEIMTL</sequence>
<evidence type="ECO:0000313" key="1">
    <source>
        <dbReference type="EMBL" id="AFJ47135.1"/>
    </source>
</evidence>
<name>I2B9D1_SHIBC</name>